<sequence length="133" mass="14571">MKTMRRMLAVMAAVVLLLTFNPAAHALSVTSQFNTPLYITINPGETKPVMYAMTNGQNYTLVRAQVENLSTSGIVSGDYYVVKSGYQYHVGSFSTASSKTIGIAYYSPPYNGLILLRSENTTSPITVRVTFMP</sequence>
<feature type="signal peptide" evidence="1">
    <location>
        <begin position="1"/>
        <end position="26"/>
    </location>
</feature>
<proteinExistence type="predicted"/>
<keyword evidence="1" id="KW-0732">Signal</keyword>
<keyword evidence="3" id="KW-1185">Reference proteome</keyword>
<protein>
    <submittedName>
        <fullName evidence="2">Uncharacterized protein</fullName>
    </submittedName>
</protein>
<accession>A0A919YSK7</accession>
<comment type="caution">
    <text evidence="2">The sequence shown here is derived from an EMBL/GenBank/DDBJ whole genome shotgun (WGS) entry which is preliminary data.</text>
</comment>
<evidence type="ECO:0000256" key="1">
    <source>
        <dbReference type="SAM" id="SignalP"/>
    </source>
</evidence>
<evidence type="ECO:0000313" key="3">
    <source>
        <dbReference type="Proteomes" id="UP000683139"/>
    </source>
</evidence>
<reference evidence="2" key="1">
    <citation type="submission" date="2021-03" db="EMBL/GenBank/DDBJ databases">
        <title>Antimicrobial resistance genes in bacteria isolated from Japanese honey, and their potential for conferring macrolide and lincosamide resistance in the American foulbrood pathogen Paenibacillus larvae.</title>
        <authorList>
            <person name="Okamoto M."/>
            <person name="Kumagai M."/>
            <person name="Kanamori H."/>
            <person name="Takamatsu D."/>
        </authorList>
    </citation>
    <scope>NUCLEOTIDE SEQUENCE</scope>
    <source>
        <strain evidence="2">J40TS1</strain>
    </source>
</reference>
<organism evidence="2 3">
    <name type="scientific">Paenibacillus montaniterrae</name>
    <dbReference type="NCBI Taxonomy" id="429341"/>
    <lineage>
        <taxon>Bacteria</taxon>
        <taxon>Bacillati</taxon>
        <taxon>Bacillota</taxon>
        <taxon>Bacilli</taxon>
        <taxon>Bacillales</taxon>
        <taxon>Paenibacillaceae</taxon>
        <taxon>Paenibacillus</taxon>
    </lineage>
</organism>
<dbReference type="RefSeq" id="WP_213514880.1">
    <property type="nucleotide sequence ID" value="NZ_BOSE01000003.1"/>
</dbReference>
<name>A0A919YSK7_9BACL</name>
<dbReference type="Proteomes" id="UP000683139">
    <property type="component" value="Unassembled WGS sequence"/>
</dbReference>
<evidence type="ECO:0000313" key="2">
    <source>
        <dbReference type="EMBL" id="GIP16541.1"/>
    </source>
</evidence>
<dbReference type="EMBL" id="BOSE01000003">
    <property type="protein sequence ID" value="GIP16541.1"/>
    <property type="molecule type" value="Genomic_DNA"/>
</dbReference>
<gene>
    <name evidence="2" type="ORF">J40TS1_21830</name>
</gene>
<dbReference type="AlphaFoldDB" id="A0A919YSK7"/>
<feature type="chain" id="PRO_5037794378" evidence="1">
    <location>
        <begin position="27"/>
        <end position="133"/>
    </location>
</feature>